<feature type="domain" description="Replication-associated protein G2P N-terminal" evidence="1">
    <location>
        <begin position="4"/>
        <end position="154"/>
    </location>
</feature>
<dbReference type="AlphaFoldDB" id="A0A379C8T1"/>
<dbReference type="EMBL" id="UGTA01000001">
    <property type="protein sequence ID" value="SUB58674.1"/>
    <property type="molecule type" value="Genomic_DNA"/>
</dbReference>
<dbReference type="NCBIfam" id="TIGR01629">
    <property type="entry name" value="rep_II_X"/>
    <property type="match status" value="1"/>
</dbReference>
<gene>
    <name evidence="3" type="ORF">NCTC12872_00639</name>
</gene>
<reference evidence="3 4" key="1">
    <citation type="submission" date="2018-06" db="EMBL/GenBank/DDBJ databases">
        <authorList>
            <consortium name="Pathogen Informatics"/>
            <person name="Doyle S."/>
        </authorList>
    </citation>
    <scope>NUCLEOTIDE SEQUENCE [LARGE SCALE GENOMIC DNA]</scope>
    <source>
        <strain evidence="3 4">NCTC12872</strain>
    </source>
</reference>
<dbReference type="InterPro" id="IPR022688">
    <property type="entry name" value="G2P_C"/>
</dbReference>
<sequence length="297" mass="35214">MIARPELYEMLDIQSATVDWIDVTYSAHIPSDTLQKQVIAFLKNVHSGQTKQTRFNRDYETTVCWNSGSRRKSLKAYLKGYEVNKRAEEIKKQLQKNPNSPYLINSLKVLTDTKLQEFANKCVRFEARLLQRYLDDKYIPRNLFNLIKYQRNYEKNGKNLIQDLWNEAFKEIFNAIGDTKMNVYNEEKIVNLLRRNYSKITPKGNVSYSKADRLYGFYERLLDRGYDTVYRSMSRETFRRHLDDLMAIGLTKAQLQNLKSHEKNNIIPLMKLVVIDFSHQKPSWYVEPTYTHLRKVA</sequence>
<protein>
    <submittedName>
        <fullName evidence="3">Phage/plasmid replication protein, gene II/X family</fullName>
    </submittedName>
</protein>
<feature type="domain" description="Replication-associated protein G2P C-terminal" evidence="2">
    <location>
        <begin position="200"/>
        <end position="289"/>
    </location>
</feature>
<keyword evidence="4" id="KW-1185">Reference proteome</keyword>
<accession>A0A379C8T1</accession>
<evidence type="ECO:0000259" key="2">
    <source>
        <dbReference type="Pfam" id="PF05155"/>
    </source>
</evidence>
<evidence type="ECO:0000259" key="1">
    <source>
        <dbReference type="Pfam" id="PF05144"/>
    </source>
</evidence>
<name>A0A379C8T1_9PAST</name>
<evidence type="ECO:0000313" key="4">
    <source>
        <dbReference type="Proteomes" id="UP000255417"/>
    </source>
</evidence>
<organism evidence="3 4">
    <name type="scientific">Phocoenobacter uteri</name>
    <dbReference type="NCBI Taxonomy" id="146806"/>
    <lineage>
        <taxon>Bacteria</taxon>
        <taxon>Pseudomonadati</taxon>
        <taxon>Pseudomonadota</taxon>
        <taxon>Gammaproteobacteria</taxon>
        <taxon>Pasteurellales</taxon>
        <taxon>Pasteurellaceae</taxon>
        <taxon>Phocoenobacter</taxon>
    </lineage>
</organism>
<proteinExistence type="predicted"/>
<dbReference type="InterPro" id="IPR006516">
    <property type="entry name" value="G2P"/>
</dbReference>
<dbReference type="Proteomes" id="UP000255417">
    <property type="component" value="Unassembled WGS sequence"/>
</dbReference>
<dbReference type="GO" id="GO:0006260">
    <property type="term" value="P:DNA replication"/>
    <property type="evidence" value="ECO:0007669"/>
    <property type="project" value="InterPro"/>
</dbReference>
<dbReference type="Pfam" id="PF05155">
    <property type="entry name" value="G2P_X_C"/>
    <property type="match status" value="1"/>
</dbReference>
<evidence type="ECO:0000313" key="3">
    <source>
        <dbReference type="EMBL" id="SUB58674.1"/>
    </source>
</evidence>
<dbReference type="InterPro" id="IPR022686">
    <property type="entry name" value="G2P_N"/>
</dbReference>
<dbReference type="Pfam" id="PF05144">
    <property type="entry name" value="Phage_CRI"/>
    <property type="match status" value="1"/>
</dbReference>